<dbReference type="AlphaFoldDB" id="A0A7G8PGQ9"/>
<dbReference type="RefSeq" id="WP_187097609.1">
    <property type="nucleotide sequence ID" value="NZ_CP059894.1"/>
</dbReference>
<organism evidence="9 10">
    <name type="scientific">Mycolicibacterium fluoranthenivorans</name>
    <dbReference type="NCBI Taxonomy" id="258505"/>
    <lineage>
        <taxon>Bacteria</taxon>
        <taxon>Bacillati</taxon>
        <taxon>Actinomycetota</taxon>
        <taxon>Actinomycetes</taxon>
        <taxon>Mycobacteriales</taxon>
        <taxon>Mycobacteriaceae</taxon>
        <taxon>Mycolicibacterium</taxon>
    </lineage>
</organism>
<dbReference type="PROSITE" id="PS50156">
    <property type="entry name" value="SSD"/>
    <property type="match status" value="1"/>
</dbReference>
<dbReference type="InterPro" id="IPR004869">
    <property type="entry name" value="MMPL_dom"/>
</dbReference>
<feature type="transmembrane region" description="Helical" evidence="7">
    <location>
        <begin position="305"/>
        <end position="328"/>
    </location>
</feature>
<sequence length="991" mass="106083">MTWPRRPRRDRAERAARSRGGGIFERLAHLVVRRPWWVIGVWLILVAVLSVSVPSLMKLASDRNQELLPANSAVMAATRDMTKAFNEPGIQNIALVVLTNENGLTKPDEDVYRNLVDRLHHDVRDVVMVQDFVSQPPLRDVMESKDHKAWFIPVGIAGELGSPESSAAYQRVVATVKDTVAGSGLDMHMTGLTATVSEREEIGLRDLRVIETATVAMVLVILLVVYRNIVTMLVPLVTISVTQAAATQVVAALAQMGLAISQQTLVFMSAMMIGAGVDYAVFLISRYHEYLRHGLESDQAVARALIAIGKVIAASAATVAVTFLGMSFTSLKVFSTTGPALAVSIAVAFLASITLLPAILTLTGRRGWVKPKRELTDRFWRRSGIHIVRHPVAHLVGSLLILVPLAACVLLLHTSYDARTALPASAESNVGMAAIERHFPASLTAPQYVFIQSPHDLRTTKALADLEQMAQRVAVLPDISAVRGVTRPTGVPLEQATLSYQAGEIGTKLADATAKITASTDARAALTGGADKLADSLATVRGQLTKTTGVLDNLSKTLAGMRSALPSSEDLKKVVGGDSLLPDMAQFNDALWLNDTTLETMKADPTCELDEKCAADRDRLQRMSDVLHKVLPTLDAANKALHSLGLSGSGGANGSGGLQNQLASLDQGAAALAEGSRKIADGVRTLDDQTKQLGEGLSHASAFLLAMKLNASDPGAAGFYVSPEILGNDRFKDLVKVFMSPDGHSARYLVESSLNPYDTKAMDQVKTILATARGAQVNTSLADASISMSGMTPYYSELRDYYNHDLEFIVLMTVVVVFMILVLLLRAVVAPLYLVGTVILSCLASLGIGVIVLQLIGGQSMSASTPGMAFIVLVAVGADYNMLLISRIRDESPHGIRSGVIRTVRSTGSVITSAGMIFAAPMFAMLFSSIGSMVQGGFIIGIGLLLDTLVVRTITVPALAVLVGKYNWWPSGRRKPRATDPVDPPRELQDA</sequence>
<dbReference type="Pfam" id="PF03176">
    <property type="entry name" value="MMPL"/>
    <property type="match status" value="2"/>
</dbReference>
<comment type="similarity">
    <text evidence="2">Belongs to the resistance-nodulation-cell division (RND) (TC 2.A.6) family. MmpL subfamily.</text>
</comment>
<evidence type="ECO:0000256" key="2">
    <source>
        <dbReference type="ARBA" id="ARBA00010157"/>
    </source>
</evidence>
<feature type="transmembrane region" description="Helical" evidence="7">
    <location>
        <begin position="907"/>
        <end position="927"/>
    </location>
</feature>
<keyword evidence="3" id="KW-1003">Cell membrane</keyword>
<name>A0A7G8PGQ9_9MYCO</name>
<feature type="transmembrane region" description="Helical" evidence="7">
    <location>
        <begin position="808"/>
        <end position="825"/>
    </location>
</feature>
<dbReference type="Gene3D" id="1.20.1640.10">
    <property type="entry name" value="Multidrug efflux transporter AcrB transmembrane domain"/>
    <property type="match status" value="2"/>
</dbReference>
<evidence type="ECO:0000313" key="9">
    <source>
        <dbReference type="EMBL" id="QNJ93525.1"/>
    </source>
</evidence>
<feature type="transmembrane region" description="Helical" evidence="7">
    <location>
        <begin position="939"/>
        <end position="964"/>
    </location>
</feature>
<evidence type="ECO:0000313" key="10">
    <source>
        <dbReference type="Proteomes" id="UP000515498"/>
    </source>
</evidence>
<reference evidence="9 10" key="1">
    <citation type="submission" date="2020-07" db="EMBL/GenBank/DDBJ databases">
        <title>Draft genome sequence of four isobutane-metabolizing strains capable of cometabolically degrading diverse ether contaminants.</title>
        <authorList>
            <person name="Chen W."/>
            <person name="Faulkner N."/>
            <person name="Smith C."/>
            <person name="Hyman M."/>
        </authorList>
    </citation>
    <scope>NUCLEOTIDE SEQUENCE [LARGE SCALE GENOMIC DNA]</scope>
    <source>
        <strain evidence="9 10">2A</strain>
    </source>
</reference>
<accession>A0A7G8PGQ9</accession>
<dbReference type="Proteomes" id="UP000515498">
    <property type="component" value="Chromosome"/>
</dbReference>
<feature type="transmembrane region" description="Helical" evidence="7">
    <location>
        <begin position="392"/>
        <end position="412"/>
    </location>
</feature>
<gene>
    <name evidence="9" type="ORF">HZU40_04045</name>
</gene>
<feature type="transmembrane region" description="Helical" evidence="7">
    <location>
        <begin position="832"/>
        <end position="856"/>
    </location>
</feature>
<proteinExistence type="inferred from homology"/>
<dbReference type="InterPro" id="IPR000731">
    <property type="entry name" value="SSD"/>
</dbReference>
<feature type="transmembrane region" description="Helical" evidence="7">
    <location>
        <begin position="207"/>
        <end position="226"/>
    </location>
</feature>
<feature type="transmembrane region" description="Helical" evidence="7">
    <location>
        <begin position="340"/>
        <end position="363"/>
    </location>
</feature>
<evidence type="ECO:0000256" key="5">
    <source>
        <dbReference type="ARBA" id="ARBA00022989"/>
    </source>
</evidence>
<keyword evidence="4 7" id="KW-0812">Transmembrane</keyword>
<feature type="transmembrane region" description="Helical" evidence="7">
    <location>
        <begin position="265"/>
        <end position="284"/>
    </location>
</feature>
<dbReference type="PANTHER" id="PTHR33406:SF6">
    <property type="entry name" value="MEMBRANE PROTEIN YDGH-RELATED"/>
    <property type="match status" value="1"/>
</dbReference>
<feature type="transmembrane region" description="Helical" evidence="7">
    <location>
        <begin position="868"/>
        <end position="886"/>
    </location>
</feature>
<evidence type="ECO:0000256" key="7">
    <source>
        <dbReference type="SAM" id="Phobius"/>
    </source>
</evidence>
<evidence type="ECO:0000256" key="3">
    <source>
        <dbReference type="ARBA" id="ARBA00022475"/>
    </source>
</evidence>
<feature type="transmembrane region" description="Helical" evidence="7">
    <location>
        <begin position="233"/>
        <end position="253"/>
    </location>
</feature>
<feature type="transmembrane region" description="Helical" evidence="7">
    <location>
        <begin position="36"/>
        <end position="57"/>
    </location>
</feature>
<evidence type="ECO:0000259" key="8">
    <source>
        <dbReference type="PROSITE" id="PS50156"/>
    </source>
</evidence>
<protein>
    <submittedName>
        <fullName evidence="9">RND family transporter</fullName>
    </submittedName>
</protein>
<keyword evidence="6 7" id="KW-0472">Membrane</keyword>
<evidence type="ECO:0000256" key="4">
    <source>
        <dbReference type="ARBA" id="ARBA00022692"/>
    </source>
</evidence>
<dbReference type="InterPro" id="IPR050545">
    <property type="entry name" value="Mycobact_MmpL"/>
</dbReference>
<evidence type="ECO:0000256" key="6">
    <source>
        <dbReference type="ARBA" id="ARBA00023136"/>
    </source>
</evidence>
<comment type="subcellular location">
    <subcellularLocation>
        <location evidence="1">Cell membrane</location>
        <topology evidence="1">Multi-pass membrane protein</topology>
    </subcellularLocation>
</comment>
<dbReference type="GO" id="GO:0005886">
    <property type="term" value="C:plasma membrane"/>
    <property type="evidence" value="ECO:0007669"/>
    <property type="project" value="UniProtKB-SubCell"/>
</dbReference>
<dbReference type="SUPFAM" id="SSF82866">
    <property type="entry name" value="Multidrug efflux transporter AcrB transmembrane domain"/>
    <property type="match status" value="2"/>
</dbReference>
<dbReference type="PANTHER" id="PTHR33406">
    <property type="entry name" value="MEMBRANE PROTEIN MJ1562-RELATED"/>
    <property type="match status" value="1"/>
</dbReference>
<dbReference type="KEGG" id="mflu:HZU40_04045"/>
<dbReference type="EMBL" id="CP059894">
    <property type="protein sequence ID" value="QNJ93525.1"/>
    <property type="molecule type" value="Genomic_DNA"/>
</dbReference>
<evidence type="ECO:0000256" key="1">
    <source>
        <dbReference type="ARBA" id="ARBA00004651"/>
    </source>
</evidence>
<keyword evidence="5 7" id="KW-1133">Transmembrane helix</keyword>
<feature type="domain" description="SSD" evidence="8">
    <location>
        <begin position="271"/>
        <end position="362"/>
    </location>
</feature>